<protein>
    <recommendedName>
        <fullName evidence="7">Peptidase S8/S53 domain-containing protein</fullName>
    </recommendedName>
</protein>
<keyword evidence="6" id="KW-0732">Signal</keyword>
<sequence length="1039" mass="108024">MILRMAVAAALLAAAPLPAPTTGGNTTQTSTARGNGVTLLTGDRVIVAGGGYRVEPGAGREVGFMRQVHGGHLYVIPSDALPLIAQGRLDRRLFDVTQLLSWHYGDADRNDLPLIVQGGGLRGAREERRVAALGMTAVRVPKSGAAQTWKDLIGGARTTAATKIWLDGQRSFALDQSVKQIGAPQAWKQGMTGKGVTVAVLDSGYDPDHPDLKGVVTQSRNFSEDTDVRDLSGHGTHVASIVASADETYRGVAPDAKLAVAKVGGASGIFESAILAGMEWAAVEVKAKVVNMSLGAPDTPDLDPVEQALNTLSERTGALFVVAAGNTGASPLLSPAGADAALAVGAVDRADRLAPFSSRGPRDGDHAIKPDVTAPGVGIVAAAPGGRHVARSGTSMAAPHVAGAAAILAQRHPDWTGQRLKAALIGSAAPQPDATPYQQGAGLVDLVRALAQPVTAEPGTLWAAFPYVEQTSTGTPAGSEQVATRTLTYVNSGDTPITLDLTAEGEVLKLSAERVEVPAGGSAPVTLTIDARGASTGEHPGVITARSGETVIRTPAGAYVEPESYDVTVNAVDAQGRPADPYAQVYDEATGAFRDVSFRDGTATLRLAKGKWNLFSETGESDRSTIAHTPLTVTADLKVTLDARQGKEVRATIDDPAAKPIFGGFVYLANGPWELAWFTYRRSGGTYVVPVRQRGLRSAIRSVWQNRDVVYDVAARHGDGITQNPVYDTKRKDLAKVTANYRATGDTGSPLFAPRLGTGPASYTSSVDEAIKLPGTLTFYRTPGLVWDSALEIDTHVLVDDGEVVRPGHTSETWNTAVAGPSLSRGGGSRTGDELVFAGGGLFADGVAGRAGTDVSATGTVTLAGDGKVLATSEITDCLIALPERCELRAELPAGAASYTLSTSMNRQSVLSTKVEAAWTFRSSHTAERQALPLMAVRYVPDGLDDANRATPGSLTRLPIRVERAQGAGPVKRLRLETSADDGATWHAVPVAASGSGWTALVRNPATPGFVSLRVTAQNGSGGGLTQTIVRAYAVGPAT</sequence>
<reference evidence="8 9" key="1">
    <citation type="submission" date="2020-10" db="EMBL/GenBank/DDBJ databases">
        <title>Sequencing the genomes of 1000 actinobacteria strains.</title>
        <authorList>
            <person name="Klenk H.-P."/>
        </authorList>
    </citation>
    <scope>NUCLEOTIDE SEQUENCE [LARGE SCALE GENOMIC DNA]</scope>
    <source>
        <strain evidence="8 9">DSM 43173</strain>
    </source>
</reference>
<dbReference type="Proteomes" id="UP000633509">
    <property type="component" value="Unassembled WGS sequence"/>
</dbReference>
<evidence type="ECO:0000256" key="3">
    <source>
        <dbReference type="ARBA" id="ARBA00022801"/>
    </source>
</evidence>
<dbReference type="InterPro" id="IPR050131">
    <property type="entry name" value="Peptidase_S8_subtilisin-like"/>
</dbReference>
<accession>A0ABR9M721</accession>
<dbReference type="InterPro" id="IPR000209">
    <property type="entry name" value="Peptidase_S8/S53_dom"/>
</dbReference>
<evidence type="ECO:0000256" key="1">
    <source>
        <dbReference type="ARBA" id="ARBA00011073"/>
    </source>
</evidence>
<keyword evidence="2 5" id="KW-0645">Protease</keyword>
<dbReference type="PANTHER" id="PTHR43806:SF65">
    <property type="entry name" value="SERINE PROTEASE APRX"/>
    <property type="match status" value="1"/>
</dbReference>
<evidence type="ECO:0000313" key="9">
    <source>
        <dbReference type="Proteomes" id="UP000633509"/>
    </source>
</evidence>
<dbReference type="InterPro" id="IPR036852">
    <property type="entry name" value="Peptidase_S8/S53_dom_sf"/>
</dbReference>
<keyword evidence="3 5" id="KW-0378">Hydrolase</keyword>
<comment type="caution">
    <text evidence="8">The sequence shown here is derived from an EMBL/GenBank/DDBJ whole genome shotgun (WGS) entry which is preliminary data.</text>
</comment>
<evidence type="ECO:0000256" key="5">
    <source>
        <dbReference type="PROSITE-ProRule" id="PRU01240"/>
    </source>
</evidence>
<dbReference type="PROSITE" id="PS00138">
    <property type="entry name" value="SUBTILASE_SER"/>
    <property type="match status" value="1"/>
</dbReference>
<dbReference type="Gene3D" id="3.40.50.200">
    <property type="entry name" value="Peptidase S8/S53 domain"/>
    <property type="match status" value="1"/>
</dbReference>
<evidence type="ECO:0000259" key="7">
    <source>
        <dbReference type="Pfam" id="PF00082"/>
    </source>
</evidence>
<feature type="active site" description="Charge relay system" evidence="5">
    <location>
        <position position="202"/>
    </location>
</feature>
<dbReference type="RefSeq" id="WP_192788876.1">
    <property type="nucleotide sequence ID" value="NZ_JADBEK010000001.1"/>
</dbReference>
<dbReference type="EMBL" id="JADBEK010000001">
    <property type="protein sequence ID" value="MBE1588709.1"/>
    <property type="molecule type" value="Genomic_DNA"/>
</dbReference>
<keyword evidence="9" id="KW-1185">Reference proteome</keyword>
<organism evidence="8 9">
    <name type="scientific">Nonomuraea angiospora</name>
    <dbReference type="NCBI Taxonomy" id="46172"/>
    <lineage>
        <taxon>Bacteria</taxon>
        <taxon>Bacillati</taxon>
        <taxon>Actinomycetota</taxon>
        <taxon>Actinomycetes</taxon>
        <taxon>Streptosporangiales</taxon>
        <taxon>Streptosporangiaceae</taxon>
        <taxon>Nonomuraea</taxon>
    </lineage>
</organism>
<evidence type="ECO:0000256" key="6">
    <source>
        <dbReference type="SAM" id="SignalP"/>
    </source>
</evidence>
<feature type="signal peptide" evidence="6">
    <location>
        <begin position="1"/>
        <end position="19"/>
    </location>
</feature>
<dbReference type="Pfam" id="PF00082">
    <property type="entry name" value="Peptidase_S8"/>
    <property type="match status" value="1"/>
</dbReference>
<feature type="active site" description="Charge relay system" evidence="5">
    <location>
        <position position="234"/>
    </location>
</feature>
<evidence type="ECO:0000313" key="8">
    <source>
        <dbReference type="EMBL" id="MBE1588709.1"/>
    </source>
</evidence>
<name>A0ABR9M721_9ACTN</name>
<evidence type="ECO:0000256" key="4">
    <source>
        <dbReference type="ARBA" id="ARBA00022825"/>
    </source>
</evidence>
<proteinExistence type="inferred from homology"/>
<keyword evidence="4 5" id="KW-0720">Serine protease</keyword>
<dbReference type="SUPFAM" id="SSF52743">
    <property type="entry name" value="Subtilisin-like"/>
    <property type="match status" value="1"/>
</dbReference>
<comment type="similarity">
    <text evidence="1 5">Belongs to the peptidase S8 family.</text>
</comment>
<feature type="domain" description="Peptidase S8/S53" evidence="7">
    <location>
        <begin position="193"/>
        <end position="442"/>
    </location>
</feature>
<dbReference type="InterPro" id="IPR015500">
    <property type="entry name" value="Peptidase_S8_subtilisin-rel"/>
</dbReference>
<feature type="chain" id="PRO_5047328531" description="Peptidase S8/S53 domain-containing protein" evidence="6">
    <location>
        <begin position="20"/>
        <end position="1039"/>
    </location>
</feature>
<dbReference type="PROSITE" id="PS51892">
    <property type="entry name" value="SUBTILASE"/>
    <property type="match status" value="1"/>
</dbReference>
<dbReference type="InterPro" id="IPR023828">
    <property type="entry name" value="Peptidase_S8_Ser-AS"/>
</dbReference>
<dbReference type="PRINTS" id="PR00723">
    <property type="entry name" value="SUBTILISIN"/>
</dbReference>
<dbReference type="PANTHER" id="PTHR43806">
    <property type="entry name" value="PEPTIDASE S8"/>
    <property type="match status" value="1"/>
</dbReference>
<dbReference type="InterPro" id="IPR022398">
    <property type="entry name" value="Peptidase_S8_His-AS"/>
</dbReference>
<dbReference type="PROSITE" id="PS00137">
    <property type="entry name" value="SUBTILASE_HIS"/>
    <property type="match status" value="1"/>
</dbReference>
<feature type="active site" description="Charge relay system" evidence="5">
    <location>
        <position position="395"/>
    </location>
</feature>
<evidence type="ECO:0000256" key="2">
    <source>
        <dbReference type="ARBA" id="ARBA00022670"/>
    </source>
</evidence>
<gene>
    <name evidence="8" type="ORF">H4W80_006967</name>
</gene>